<dbReference type="AlphaFoldDB" id="Q6L3M5"/>
<organism evidence="1">
    <name type="scientific">Solanum demissum</name>
    <name type="common">Wild potato</name>
    <dbReference type="NCBI Taxonomy" id="50514"/>
    <lineage>
        <taxon>Eukaryota</taxon>
        <taxon>Viridiplantae</taxon>
        <taxon>Streptophyta</taxon>
        <taxon>Embryophyta</taxon>
        <taxon>Tracheophyta</taxon>
        <taxon>Spermatophyta</taxon>
        <taxon>Magnoliopsida</taxon>
        <taxon>eudicotyledons</taxon>
        <taxon>Gunneridae</taxon>
        <taxon>Pentapetalae</taxon>
        <taxon>asterids</taxon>
        <taxon>lamiids</taxon>
        <taxon>Solanales</taxon>
        <taxon>Solanaceae</taxon>
        <taxon>Solanoideae</taxon>
        <taxon>Solaneae</taxon>
        <taxon>Solanum</taxon>
    </lineage>
</organism>
<dbReference type="EMBL" id="AC149301">
    <property type="protein sequence ID" value="AAT39282.2"/>
    <property type="molecule type" value="Genomic_DNA"/>
</dbReference>
<name>Q6L3M5_SOLDE</name>
<sequence length="224" mass="26138">MEVVIDFIPTELPYLRYFSALTHQNSIPSSISNLWNLETLILKRRSAMTLLLPSTVWDMVKLRYLYIPNFSPENKKALLENSPKLDDLETLSNPYFTRVEDAELMLRKTPNLRKLKCEVHTYQKLLIISSTLRYSKLYRVEFGDHGEWKVSSGKFPILKILKLEYLSLMKWIVADDAFPNLEQLVLLGREDLMEIPSYFVNILSLKYIEVDICNKSVVKSAKDI</sequence>
<gene>
    <name evidence="1" type="ORF">SDM1_27t00005</name>
</gene>
<dbReference type="PANTHER" id="PTHR15140">
    <property type="entry name" value="TUBULIN-SPECIFIC CHAPERONE E"/>
    <property type="match status" value="1"/>
</dbReference>
<reference evidence="1" key="1">
    <citation type="submission" date="2004-06" db="EMBL/GenBank/DDBJ databases">
        <authorList>
            <person name="Buell R."/>
            <person name="Liu J."/>
            <person name="Childs K."/>
            <person name="Zaborsky J."/>
            <person name="Tallon L."/>
            <person name="Wirtz U."/>
            <person name="Wei F."/>
            <person name="Kuang H."/>
            <person name="Zhang P."/>
            <person name="Marano M."/>
            <person name="Baker B."/>
        </authorList>
    </citation>
    <scope>NUCLEOTIDE SEQUENCE</scope>
</reference>
<dbReference type="InterPro" id="IPR032675">
    <property type="entry name" value="LRR_dom_sf"/>
</dbReference>
<reference evidence="1" key="2">
    <citation type="submission" date="2006-08" db="EMBL/GenBank/DDBJ databases">
        <authorList>
            <person name="Childs K."/>
        </authorList>
    </citation>
    <scope>NUCLEOTIDE SEQUENCE</scope>
</reference>
<evidence type="ECO:0000313" key="1">
    <source>
        <dbReference type="EMBL" id="AAT39282.2"/>
    </source>
</evidence>
<accession>Q6L3M5</accession>
<dbReference type="PANTHER" id="PTHR15140:SF39">
    <property type="entry name" value="LATE BLIGHT RESISTANCE PROTEIN HOMOLOG R1B-14"/>
    <property type="match status" value="1"/>
</dbReference>
<proteinExistence type="predicted"/>
<dbReference type="SUPFAM" id="SSF52047">
    <property type="entry name" value="RNI-like"/>
    <property type="match status" value="1"/>
</dbReference>
<protein>
    <submittedName>
        <fullName evidence="1">Late blight resistance protein, putative</fullName>
    </submittedName>
</protein>
<dbReference type="Gene3D" id="3.80.10.10">
    <property type="entry name" value="Ribonuclease Inhibitor"/>
    <property type="match status" value="1"/>
</dbReference>